<keyword evidence="4" id="KW-0961">Cell wall biogenesis/degradation</keyword>
<gene>
    <name evidence="7" type="ORF">H5410_036079</name>
</gene>
<sequence>MALRVEANLTAFYICQFDGYQDTLYVKRSHQFYRECEIYETIDFICGDAATLLKNCLIVAHDVPTGIVLQNCTIKAIGDNITTYLGRPWGIFSRTVIMESYIGNLIDPRGWVEWIESTNKFVSRRPY</sequence>
<evidence type="ECO:0000256" key="1">
    <source>
        <dbReference type="ARBA" id="ARBA00005184"/>
    </source>
</evidence>
<dbReference type="InterPro" id="IPR000070">
    <property type="entry name" value="Pectinesterase_cat"/>
</dbReference>
<feature type="domain" description="Pectinesterase catalytic" evidence="6">
    <location>
        <begin position="63"/>
        <end position="117"/>
    </location>
</feature>
<dbReference type="EMBL" id="JACXVP010000007">
    <property type="protein sequence ID" value="KAG5594847.1"/>
    <property type="molecule type" value="Genomic_DNA"/>
</dbReference>
<dbReference type="GO" id="GO:0030599">
    <property type="term" value="F:pectinesterase activity"/>
    <property type="evidence" value="ECO:0007669"/>
    <property type="project" value="UniProtKB-EC"/>
</dbReference>
<keyword evidence="2" id="KW-0378">Hydrolase</keyword>
<evidence type="ECO:0000256" key="3">
    <source>
        <dbReference type="ARBA" id="ARBA00023085"/>
    </source>
</evidence>
<evidence type="ECO:0000313" key="8">
    <source>
        <dbReference type="Proteomes" id="UP000824120"/>
    </source>
</evidence>
<dbReference type="OrthoDB" id="2019149at2759"/>
<evidence type="ECO:0000259" key="6">
    <source>
        <dbReference type="Pfam" id="PF01095"/>
    </source>
</evidence>
<evidence type="ECO:0000256" key="2">
    <source>
        <dbReference type="ARBA" id="ARBA00022801"/>
    </source>
</evidence>
<dbReference type="Pfam" id="PF01095">
    <property type="entry name" value="Pectinesterase"/>
    <property type="match status" value="2"/>
</dbReference>
<dbReference type="PANTHER" id="PTHR31707">
    <property type="entry name" value="PECTINESTERASE"/>
    <property type="match status" value="1"/>
</dbReference>
<comment type="caution">
    <text evidence="7">The sequence shown here is derived from an EMBL/GenBank/DDBJ whole genome shotgun (WGS) entry which is preliminary data.</text>
</comment>
<dbReference type="SUPFAM" id="SSF51126">
    <property type="entry name" value="Pectin lyase-like"/>
    <property type="match status" value="1"/>
</dbReference>
<proteinExistence type="predicted"/>
<comment type="catalytic activity">
    <reaction evidence="5">
        <text>[(1-&gt;4)-alpha-D-galacturonosyl methyl ester](n) + n H2O = [(1-&gt;4)-alpha-D-galacturonosyl](n) + n methanol + n H(+)</text>
        <dbReference type="Rhea" id="RHEA:22380"/>
        <dbReference type="Rhea" id="RHEA-COMP:14570"/>
        <dbReference type="Rhea" id="RHEA-COMP:14573"/>
        <dbReference type="ChEBI" id="CHEBI:15377"/>
        <dbReference type="ChEBI" id="CHEBI:15378"/>
        <dbReference type="ChEBI" id="CHEBI:17790"/>
        <dbReference type="ChEBI" id="CHEBI:140522"/>
        <dbReference type="ChEBI" id="CHEBI:140523"/>
        <dbReference type="EC" id="3.1.1.11"/>
    </reaction>
</comment>
<dbReference type="Gene3D" id="2.160.20.10">
    <property type="entry name" value="Single-stranded right-handed beta-helix, Pectin lyase-like"/>
    <property type="match status" value="1"/>
</dbReference>
<accession>A0A9J5Y4M1</accession>
<evidence type="ECO:0000256" key="5">
    <source>
        <dbReference type="ARBA" id="ARBA00047928"/>
    </source>
</evidence>
<dbReference type="InterPro" id="IPR012334">
    <property type="entry name" value="Pectin_lyas_fold"/>
</dbReference>
<dbReference type="AlphaFoldDB" id="A0A9J5Y4M1"/>
<comment type="pathway">
    <text evidence="1">Glycan metabolism; pectin degradation; 2-dehydro-3-deoxy-D-gluconate from pectin: step 1/5.</text>
</comment>
<dbReference type="Proteomes" id="UP000824120">
    <property type="component" value="Chromosome 7"/>
</dbReference>
<keyword evidence="3" id="KW-0063">Aspartyl esterase</keyword>
<dbReference type="InterPro" id="IPR011050">
    <property type="entry name" value="Pectin_lyase_fold/virulence"/>
</dbReference>
<protein>
    <recommendedName>
        <fullName evidence="6">Pectinesterase catalytic domain-containing protein</fullName>
    </recommendedName>
</protein>
<organism evidence="7 8">
    <name type="scientific">Solanum commersonii</name>
    <name type="common">Commerson's wild potato</name>
    <name type="synonym">Commerson's nightshade</name>
    <dbReference type="NCBI Taxonomy" id="4109"/>
    <lineage>
        <taxon>Eukaryota</taxon>
        <taxon>Viridiplantae</taxon>
        <taxon>Streptophyta</taxon>
        <taxon>Embryophyta</taxon>
        <taxon>Tracheophyta</taxon>
        <taxon>Spermatophyta</taxon>
        <taxon>Magnoliopsida</taxon>
        <taxon>eudicotyledons</taxon>
        <taxon>Gunneridae</taxon>
        <taxon>Pentapetalae</taxon>
        <taxon>asterids</taxon>
        <taxon>lamiids</taxon>
        <taxon>Solanales</taxon>
        <taxon>Solanaceae</taxon>
        <taxon>Solanoideae</taxon>
        <taxon>Solaneae</taxon>
        <taxon>Solanum</taxon>
    </lineage>
</organism>
<reference evidence="7 8" key="1">
    <citation type="submission" date="2020-09" db="EMBL/GenBank/DDBJ databases">
        <title>De no assembly of potato wild relative species, Solanum commersonii.</title>
        <authorList>
            <person name="Cho K."/>
        </authorList>
    </citation>
    <scope>NUCLEOTIDE SEQUENCE [LARGE SCALE GENOMIC DNA]</scope>
    <source>
        <strain evidence="7">LZ3.2</strain>
        <tissue evidence="7">Leaf</tissue>
    </source>
</reference>
<evidence type="ECO:0000256" key="4">
    <source>
        <dbReference type="ARBA" id="ARBA00023316"/>
    </source>
</evidence>
<name>A0A9J5Y4M1_SOLCO</name>
<dbReference type="GO" id="GO:0042545">
    <property type="term" value="P:cell wall modification"/>
    <property type="evidence" value="ECO:0007669"/>
    <property type="project" value="InterPro"/>
</dbReference>
<feature type="domain" description="Pectinesterase catalytic" evidence="6">
    <location>
        <begin position="2"/>
        <end position="61"/>
    </location>
</feature>
<evidence type="ECO:0000313" key="7">
    <source>
        <dbReference type="EMBL" id="KAG5594847.1"/>
    </source>
</evidence>
<keyword evidence="8" id="KW-1185">Reference proteome</keyword>